<dbReference type="RefSeq" id="WP_184011188.1">
    <property type="nucleotide sequence ID" value="NZ_JACIJS010000005.1"/>
</dbReference>
<feature type="transmembrane region" description="Helical" evidence="1">
    <location>
        <begin position="341"/>
        <end position="363"/>
    </location>
</feature>
<proteinExistence type="predicted"/>
<dbReference type="Proteomes" id="UP000553766">
    <property type="component" value="Unassembled WGS sequence"/>
</dbReference>
<dbReference type="AlphaFoldDB" id="A0A840X296"/>
<dbReference type="PANTHER" id="PTHR37826:SF3">
    <property type="entry name" value="J DOMAIN-CONTAINING PROTEIN"/>
    <property type="match status" value="1"/>
</dbReference>
<comment type="caution">
    <text evidence="2">The sequence shown here is derived from an EMBL/GenBank/DDBJ whole genome shotgun (WGS) entry which is preliminary data.</text>
</comment>
<evidence type="ECO:0000256" key="1">
    <source>
        <dbReference type="SAM" id="Phobius"/>
    </source>
</evidence>
<keyword evidence="3" id="KW-1185">Reference proteome</keyword>
<keyword evidence="1" id="KW-1133">Transmembrane helix</keyword>
<evidence type="ECO:0000313" key="2">
    <source>
        <dbReference type="EMBL" id="MBB5516005.1"/>
    </source>
</evidence>
<organism evidence="2 3">
    <name type="scientific">Rubricella aquisinus</name>
    <dbReference type="NCBI Taxonomy" id="2028108"/>
    <lineage>
        <taxon>Bacteria</taxon>
        <taxon>Pseudomonadati</taxon>
        <taxon>Pseudomonadota</taxon>
        <taxon>Alphaproteobacteria</taxon>
        <taxon>Rhodobacterales</taxon>
        <taxon>Paracoccaceae</taxon>
        <taxon>Rubricella</taxon>
    </lineage>
</organism>
<keyword evidence="1" id="KW-0472">Membrane</keyword>
<gene>
    <name evidence="2" type="ORF">FHS89_002025</name>
</gene>
<accession>A0A840X296</accession>
<name>A0A840X296_9RHOB</name>
<keyword evidence="1" id="KW-0812">Transmembrane</keyword>
<protein>
    <submittedName>
        <fullName evidence="2">LSD1 subclass zinc finger protein</fullName>
    </submittedName>
</protein>
<reference evidence="2 3" key="1">
    <citation type="submission" date="2020-08" db="EMBL/GenBank/DDBJ databases">
        <title>Genomic Encyclopedia of Type Strains, Phase IV (KMG-IV): sequencing the most valuable type-strain genomes for metagenomic binning, comparative biology and taxonomic classification.</title>
        <authorList>
            <person name="Goeker M."/>
        </authorList>
    </citation>
    <scope>NUCLEOTIDE SEQUENCE [LARGE SCALE GENOMIC DNA]</scope>
    <source>
        <strain evidence="2 3">DSM 103377</strain>
    </source>
</reference>
<dbReference type="EMBL" id="JACIJS010000005">
    <property type="protein sequence ID" value="MBB5516005.1"/>
    <property type="molecule type" value="Genomic_DNA"/>
</dbReference>
<evidence type="ECO:0000313" key="3">
    <source>
        <dbReference type="Proteomes" id="UP000553766"/>
    </source>
</evidence>
<sequence length="368" mass="41425">MAKAQDTPHAAEMHEFPCDSCGSNLNYAPGTDAMRCTHCGAEQPLPDSPDYVEALSERDYRAAIADQLATEEMEETRVVSCSSCGAQVDFQDGEHADECPFCASPIVIGTGLNRHIKPSALLPFALAEREAHQAMDRWLGSLWFAPNGLQQYAKKGRKLQGVYVPFWTFDAATRTAYQGMRGIEHQVTTGSGKNRRTETRVRWNAVKGRVARMFDDILILGSRTLPKRHTDALAPWDLSALEPYQPSYLAGFRSEVYQVEITDGYQEARQIMDHIIRDDIRRDIGGDRQRITDTRTEVRDVRFKHVLLPVWIAAYRYRGKPYQFVVNGRTGRVQGDRPWSLWKIAFAALLAVLLAAAISYGIVLMENV</sequence>
<dbReference type="PANTHER" id="PTHR37826">
    <property type="entry name" value="FLOTILLIN BAND_7_5 DOMAIN PROTEIN"/>
    <property type="match status" value="1"/>
</dbReference>